<dbReference type="Proteomes" id="UP000272942">
    <property type="component" value="Unassembled WGS sequence"/>
</dbReference>
<keyword evidence="2" id="KW-1185">Reference proteome</keyword>
<name>A0A183B2E0_9TREM</name>
<organism evidence="3">
    <name type="scientific">Echinostoma caproni</name>
    <dbReference type="NCBI Taxonomy" id="27848"/>
    <lineage>
        <taxon>Eukaryota</taxon>
        <taxon>Metazoa</taxon>
        <taxon>Spiralia</taxon>
        <taxon>Lophotrochozoa</taxon>
        <taxon>Platyhelminthes</taxon>
        <taxon>Trematoda</taxon>
        <taxon>Digenea</taxon>
        <taxon>Plagiorchiida</taxon>
        <taxon>Echinostomata</taxon>
        <taxon>Echinostomatoidea</taxon>
        <taxon>Echinostomatidae</taxon>
        <taxon>Echinostoma</taxon>
    </lineage>
</organism>
<evidence type="ECO:0000313" key="1">
    <source>
        <dbReference type="EMBL" id="VDP90647.1"/>
    </source>
</evidence>
<sequence length="123" mass="14173">MPEATTPVAQECLNYEATKLREMFTKLFSSNEQDLANKLKVRAFFCLGKVEENENPSSLKIVLRSEDEVKSVLQRAHKLKGETLRLHRDLQPEDREKLKAALSELHERKANGESNLYIRDLGF</sequence>
<dbReference type="EMBL" id="UZAN01054946">
    <property type="protein sequence ID" value="VDP90647.1"/>
    <property type="molecule type" value="Genomic_DNA"/>
</dbReference>
<gene>
    <name evidence="1" type="ORF">ECPE_LOCUS13375</name>
</gene>
<dbReference type="AlphaFoldDB" id="A0A183B2E0"/>
<reference evidence="1 2" key="2">
    <citation type="submission" date="2018-11" db="EMBL/GenBank/DDBJ databases">
        <authorList>
            <consortium name="Pathogen Informatics"/>
        </authorList>
    </citation>
    <scope>NUCLEOTIDE SEQUENCE [LARGE SCALE GENOMIC DNA]</scope>
    <source>
        <strain evidence="1 2">Egypt</strain>
    </source>
</reference>
<dbReference type="WBParaSite" id="ECPE_0001341401-mRNA-1">
    <property type="protein sequence ID" value="ECPE_0001341401-mRNA-1"/>
    <property type="gene ID" value="ECPE_0001341401"/>
</dbReference>
<evidence type="ECO:0000313" key="3">
    <source>
        <dbReference type="WBParaSite" id="ECPE_0001341401-mRNA-1"/>
    </source>
</evidence>
<reference evidence="3" key="1">
    <citation type="submission" date="2016-06" db="UniProtKB">
        <authorList>
            <consortium name="WormBaseParasite"/>
        </authorList>
    </citation>
    <scope>IDENTIFICATION</scope>
</reference>
<accession>A0A183B2E0</accession>
<proteinExistence type="predicted"/>
<protein>
    <submittedName>
        <fullName evidence="3">ADF-H domain-containing protein</fullName>
    </submittedName>
</protein>
<evidence type="ECO:0000313" key="2">
    <source>
        <dbReference type="Proteomes" id="UP000272942"/>
    </source>
</evidence>
<dbReference type="OrthoDB" id="6778856at2759"/>